<dbReference type="Proteomes" id="UP000683559">
    <property type="component" value="Chromosome"/>
</dbReference>
<protein>
    <submittedName>
        <fullName evidence="1">Uncharacterized protein</fullName>
    </submittedName>
</protein>
<dbReference type="EMBL" id="CP077683">
    <property type="protein sequence ID" value="QXE89630.1"/>
    <property type="molecule type" value="Genomic_DNA"/>
</dbReference>
<evidence type="ECO:0000313" key="2">
    <source>
        <dbReference type="Proteomes" id="UP000683559"/>
    </source>
</evidence>
<sequence length="88" mass="9722">MRPTEQLQTTDLDQAAAIMAGTGTRPNIHRQSGNSLVSFAFEASEEHQYIALAYSTGALHQPVKRFAACRAWLYRQARKAMQGGVWVG</sequence>
<accession>A0ABX8LC86</accession>
<gene>
    <name evidence="1" type="ORF">KP001_14430</name>
</gene>
<dbReference type="RefSeq" id="WP_217286303.1">
    <property type="nucleotide sequence ID" value="NZ_CP077683.1"/>
</dbReference>
<keyword evidence="2" id="KW-1185">Reference proteome</keyword>
<reference evidence="1 2" key="1">
    <citation type="submission" date="2021-06" db="EMBL/GenBank/DDBJ databases">
        <title>Gemonas diversity in paddy soil.</title>
        <authorList>
            <person name="Liu G."/>
        </authorList>
    </citation>
    <scope>NUCLEOTIDE SEQUENCE [LARGE SCALE GENOMIC DNA]</scope>
    <source>
        <strain evidence="1 2">RG2</strain>
    </source>
</reference>
<evidence type="ECO:0000313" key="1">
    <source>
        <dbReference type="EMBL" id="QXE89630.1"/>
    </source>
</evidence>
<name>A0ABX8LC86_9BACT</name>
<proteinExistence type="predicted"/>
<organism evidence="1 2">
    <name type="scientific">Geomonas subterranea</name>
    <dbReference type="NCBI Taxonomy" id="2847989"/>
    <lineage>
        <taxon>Bacteria</taxon>
        <taxon>Pseudomonadati</taxon>
        <taxon>Thermodesulfobacteriota</taxon>
        <taxon>Desulfuromonadia</taxon>
        <taxon>Geobacterales</taxon>
        <taxon>Geobacteraceae</taxon>
        <taxon>Geomonas</taxon>
    </lineage>
</organism>